<dbReference type="InterPro" id="IPR036724">
    <property type="entry name" value="Cobalamin-bd_sf"/>
</dbReference>
<dbReference type="Gene3D" id="1.10.1240.10">
    <property type="entry name" value="Methionine synthase domain"/>
    <property type="match status" value="1"/>
</dbReference>
<evidence type="ECO:0000313" key="7">
    <source>
        <dbReference type="Proteomes" id="UP000184604"/>
    </source>
</evidence>
<keyword evidence="2" id="KW-0479">Metal-binding</keyword>
<dbReference type="GO" id="GO:0005829">
    <property type="term" value="C:cytosol"/>
    <property type="evidence" value="ECO:0007669"/>
    <property type="project" value="TreeGrafter"/>
</dbReference>
<gene>
    <name evidence="6" type="ORF">BS101_04705</name>
</gene>
<dbReference type="Pfam" id="PF02607">
    <property type="entry name" value="B12-binding_2"/>
    <property type="match status" value="1"/>
</dbReference>
<proteinExistence type="inferred from homology"/>
<sequence>MSVNRDELYKKLADSVFNMDEEEAVNISNQVISEKLDAYEAIDKGLSAGMDEAGKLFEEEEYFVPELLLCSDAMYAGLDVLKPHIKAKDDEIKHKVVIGVVEGDTHDIGKNLVKIMLETAGFDIIDLGRDVPPSTFVEKAKEENAEIIVLSTLMTTTMEGMNEVIELLNKENIRENFKVMIGGGPVSQGYADKIGADGYSINAAEAVTLAKRLIGDKELESILIEE</sequence>
<accession>A0A1L5F505</accession>
<protein>
    <submittedName>
        <fullName evidence="6">Cobalamin-binding protein</fullName>
    </submittedName>
</protein>
<dbReference type="InterPro" id="IPR012741">
    <property type="entry name" value="Corrinoid_p"/>
</dbReference>
<feature type="domain" description="B12-binding" evidence="4">
    <location>
        <begin position="93"/>
        <end position="224"/>
    </location>
</feature>
<dbReference type="PROSITE" id="PS51332">
    <property type="entry name" value="B12_BINDING"/>
    <property type="match status" value="1"/>
</dbReference>
<dbReference type="GO" id="GO:0015948">
    <property type="term" value="P:methanogenesis"/>
    <property type="evidence" value="ECO:0007669"/>
    <property type="project" value="InterPro"/>
</dbReference>
<dbReference type="NCBIfam" id="TIGR02370">
    <property type="entry name" value="pyl_corrinoid"/>
    <property type="match status" value="1"/>
</dbReference>
<keyword evidence="3" id="KW-0170">Cobalt</keyword>
<dbReference type="Proteomes" id="UP000184604">
    <property type="component" value="Chromosome"/>
</dbReference>
<evidence type="ECO:0000256" key="2">
    <source>
        <dbReference type="ARBA" id="ARBA00022723"/>
    </source>
</evidence>
<dbReference type="OrthoDB" id="9803687at2"/>
<dbReference type="Pfam" id="PF02310">
    <property type="entry name" value="B12-binding"/>
    <property type="match status" value="1"/>
</dbReference>
<feature type="domain" description="B12-binding N-terminal" evidence="5">
    <location>
        <begin position="1"/>
        <end position="93"/>
    </location>
</feature>
<dbReference type="RefSeq" id="WP_073537773.1">
    <property type="nucleotide sequence ID" value="NZ_CP018335.1"/>
</dbReference>
<dbReference type="GO" id="GO:0031419">
    <property type="term" value="F:cobalamin binding"/>
    <property type="evidence" value="ECO:0007669"/>
    <property type="project" value="InterPro"/>
</dbReference>
<evidence type="ECO:0000259" key="5">
    <source>
        <dbReference type="PROSITE" id="PS51337"/>
    </source>
</evidence>
<dbReference type="GO" id="GO:0050897">
    <property type="term" value="F:cobalt ion binding"/>
    <property type="evidence" value="ECO:0007669"/>
    <property type="project" value="InterPro"/>
</dbReference>
<dbReference type="SUPFAM" id="SSF52242">
    <property type="entry name" value="Cobalamin (vitamin B12)-binding domain"/>
    <property type="match status" value="1"/>
</dbReference>
<reference evidence="6 7" key="1">
    <citation type="submission" date="2016-12" db="EMBL/GenBank/DDBJ databases">
        <title>Complete genome sequence of Clostridium kluyveri JZZ isolated from the pit mud of a Chinese flavor liquor-making factory.</title>
        <authorList>
            <person name="Wang Y."/>
        </authorList>
    </citation>
    <scope>NUCLEOTIDE SEQUENCE [LARGE SCALE GENOMIC DNA]</scope>
    <source>
        <strain evidence="6 7">JZZ</strain>
    </source>
</reference>
<dbReference type="AlphaFoldDB" id="A0A1L5F505"/>
<dbReference type="PANTHER" id="PTHR45833">
    <property type="entry name" value="METHIONINE SYNTHASE"/>
    <property type="match status" value="1"/>
</dbReference>
<dbReference type="GO" id="GO:0008705">
    <property type="term" value="F:methionine synthase activity"/>
    <property type="evidence" value="ECO:0007669"/>
    <property type="project" value="TreeGrafter"/>
</dbReference>
<dbReference type="InterPro" id="IPR050554">
    <property type="entry name" value="Met_Synthase/Corrinoid"/>
</dbReference>
<dbReference type="InterPro" id="IPR003759">
    <property type="entry name" value="Cbl-bd_cap"/>
</dbReference>
<evidence type="ECO:0000313" key="6">
    <source>
        <dbReference type="EMBL" id="APM38084.1"/>
    </source>
</evidence>
<comment type="similarity">
    <text evidence="1">Belongs to the methylamine corrinoid protein family.</text>
</comment>
<dbReference type="PROSITE" id="PS51337">
    <property type="entry name" value="B12_BINDING_NTER"/>
    <property type="match status" value="1"/>
</dbReference>
<evidence type="ECO:0000256" key="3">
    <source>
        <dbReference type="ARBA" id="ARBA00023285"/>
    </source>
</evidence>
<dbReference type="SMART" id="SM01018">
    <property type="entry name" value="B12-binding_2"/>
    <property type="match status" value="1"/>
</dbReference>
<name>A0A1L5F505_CLOKL</name>
<dbReference type="GO" id="GO:0050667">
    <property type="term" value="P:homocysteine metabolic process"/>
    <property type="evidence" value="ECO:0007669"/>
    <property type="project" value="TreeGrafter"/>
</dbReference>
<dbReference type="CDD" id="cd02070">
    <property type="entry name" value="corrinoid_protein_B12-BD"/>
    <property type="match status" value="1"/>
</dbReference>
<dbReference type="FunFam" id="3.40.50.280:FF:000003">
    <property type="entry name" value="Dimethylamine methyltransferase corrinoid protein"/>
    <property type="match status" value="1"/>
</dbReference>
<dbReference type="GO" id="GO:0046653">
    <property type="term" value="P:tetrahydrofolate metabolic process"/>
    <property type="evidence" value="ECO:0007669"/>
    <property type="project" value="TreeGrafter"/>
</dbReference>
<dbReference type="InterPro" id="IPR036594">
    <property type="entry name" value="Meth_synthase_dom"/>
</dbReference>
<dbReference type="Gene3D" id="3.40.50.280">
    <property type="entry name" value="Cobalamin-binding domain"/>
    <property type="match status" value="1"/>
</dbReference>
<dbReference type="EMBL" id="CP018335">
    <property type="protein sequence ID" value="APM38084.1"/>
    <property type="molecule type" value="Genomic_DNA"/>
</dbReference>
<dbReference type="InterPro" id="IPR006158">
    <property type="entry name" value="Cobalamin-bd"/>
</dbReference>
<organism evidence="6 7">
    <name type="scientific">Clostridium kluyveri</name>
    <dbReference type="NCBI Taxonomy" id="1534"/>
    <lineage>
        <taxon>Bacteria</taxon>
        <taxon>Bacillati</taxon>
        <taxon>Bacillota</taxon>
        <taxon>Clostridia</taxon>
        <taxon>Eubacteriales</taxon>
        <taxon>Clostridiaceae</taxon>
        <taxon>Clostridium</taxon>
    </lineage>
</organism>
<dbReference type="PANTHER" id="PTHR45833:SF1">
    <property type="entry name" value="METHIONINE SYNTHASE"/>
    <property type="match status" value="1"/>
</dbReference>
<dbReference type="SUPFAM" id="SSF47644">
    <property type="entry name" value="Methionine synthase domain"/>
    <property type="match status" value="1"/>
</dbReference>
<evidence type="ECO:0000256" key="1">
    <source>
        <dbReference type="ARBA" id="ARBA00010854"/>
    </source>
</evidence>
<evidence type="ECO:0000259" key="4">
    <source>
        <dbReference type="PROSITE" id="PS51332"/>
    </source>
</evidence>